<proteinExistence type="predicted"/>
<evidence type="ECO:0000313" key="3">
    <source>
        <dbReference type="EMBL" id="WRO22292.1"/>
    </source>
</evidence>
<dbReference type="EMBL" id="CP121694">
    <property type="protein sequence ID" value="WRO21355.1"/>
    <property type="molecule type" value="Genomic_DNA"/>
</dbReference>
<name>A0AAU0UPJ3_9FIRM</name>
<reference evidence="3 4" key="1">
    <citation type="submission" date="2023-04" db="EMBL/GenBank/DDBJ databases">
        <authorList>
            <person name="Hsu D."/>
        </authorList>
    </citation>
    <scope>NUCLEOTIDE SEQUENCE [LARGE SCALE GENOMIC DNA]</scope>
    <source>
        <strain evidence="3 4">MK1</strain>
    </source>
</reference>
<dbReference type="Pfam" id="PF09299">
    <property type="entry name" value="Mu-transpos_C"/>
    <property type="match status" value="1"/>
</dbReference>
<dbReference type="KEGG" id="dbc:MFMK1_001163"/>
<feature type="domain" description="Transposase-like Mu C-terminal" evidence="1">
    <location>
        <begin position="2"/>
        <end position="39"/>
    </location>
</feature>
<accession>A0AAU0UPJ3</accession>
<organism evidence="3 4">
    <name type="scientific">Metallumcola ferriviriculae</name>
    <dbReference type="NCBI Taxonomy" id="3039180"/>
    <lineage>
        <taxon>Bacteria</taxon>
        <taxon>Bacillati</taxon>
        <taxon>Bacillota</taxon>
        <taxon>Clostridia</taxon>
        <taxon>Neomoorellales</taxon>
        <taxon>Desulfitibacteraceae</taxon>
        <taxon>Metallumcola</taxon>
    </lineage>
</organism>
<protein>
    <submittedName>
        <fullName evidence="3">Mu transposase C-terminal domain-containing protein</fullName>
    </submittedName>
</protein>
<dbReference type="EMBL" id="CP121694">
    <property type="protein sequence ID" value="WRO22292.1"/>
    <property type="molecule type" value="Genomic_DNA"/>
</dbReference>
<dbReference type="KEGG" id="dbc:MFMK1_002118"/>
<dbReference type="Proteomes" id="UP001329915">
    <property type="component" value="Chromosome"/>
</dbReference>
<keyword evidence="4" id="KW-1185">Reference proteome</keyword>
<evidence type="ECO:0000259" key="1">
    <source>
        <dbReference type="Pfam" id="PF09299"/>
    </source>
</evidence>
<dbReference type="RefSeq" id="WP_366921705.1">
    <property type="nucleotide sequence ID" value="NZ_CP121694.1"/>
</dbReference>
<dbReference type="InterPro" id="IPR015378">
    <property type="entry name" value="Transposase-like_Mu_C"/>
</dbReference>
<sequence>MIEVEGNLYEVDSFLRGKRIQIRYNPFDLSLIRVYKDGTRYDDAKAAVINNKRHPKMPDELEEQSPGFISSYLENLKKEQEEKQRKELGTTSFVKLEDKTWGETPC</sequence>
<dbReference type="AlphaFoldDB" id="A0AAU0UPJ3"/>
<evidence type="ECO:0000313" key="2">
    <source>
        <dbReference type="EMBL" id="WRO21355.1"/>
    </source>
</evidence>
<evidence type="ECO:0000313" key="4">
    <source>
        <dbReference type="Proteomes" id="UP001329915"/>
    </source>
</evidence>
<gene>
    <name evidence="2" type="ORF">MFMK1_001163</name>
    <name evidence="3" type="ORF">MFMK1_002118</name>
</gene>